<dbReference type="EMBL" id="JAKOGI010001106">
    <property type="protein sequence ID" value="KAJ8427718.1"/>
    <property type="molecule type" value="Genomic_DNA"/>
</dbReference>
<protein>
    <submittedName>
        <fullName evidence="1">Uncharacterized protein</fullName>
    </submittedName>
</protein>
<comment type="caution">
    <text evidence="1">The sequence shown here is derived from an EMBL/GenBank/DDBJ whole genome shotgun (WGS) entry which is preliminary data.</text>
</comment>
<dbReference type="AlphaFoldDB" id="A0A9Q1H081"/>
<accession>A0A9Q1H081</accession>
<dbReference type="Proteomes" id="UP001153076">
    <property type="component" value="Unassembled WGS sequence"/>
</dbReference>
<reference evidence="1" key="1">
    <citation type="submission" date="2022-04" db="EMBL/GenBank/DDBJ databases">
        <title>Carnegiea gigantea Genome sequencing and assembly v2.</title>
        <authorList>
            <person name="Copetti D."/>
            <person name="Sanderson M.J."/>
            <person name="Burquez A."/>
            <person name="Wojciechowski M.F."/>
        </authorList>
    </citation>
    <scope>NUCLEOTIDE SEQUENCE</scope>
    <source>
        <strain evidence="1">SGP5-SGP5p</strain>
        <tissue evidence="1">Aerial part</tissue>
    </source>
</reference>
<dbReference type="OrthoDB" id="1746559at2759"/>
<evidence type="ECO:0000313" key="1">
    <source>
        <dbReference type="EMBL" id="KAJ8427718.1"/>
    </source>
</evidence>
<proteinExistence type="predicted"/>
<gene>
    <name evidence="1" type="ORF">Cgig2_022192</name>
</gene>
<evidence type="ECO:0000313" key="2">
    <source>
        <dbReference type="Proteomes" id="UP001153076"/>
    </source>
</evidence>
<sequence>MGLPNEDFKFLWSIRSSILPVHVGVELLLEPYYPNRFARQSGSNQGAPSNCLSFIRAFRQQRSIMELAQARADLQRRDTGSKFYVPPSYYEGVCSWDYCSWWIKELWVKVVPKRNFRYRGPKKEKPRDLLASRARVSQSLSALRSMIDIYKLSIIEICWLSCKIKEIFGVVEIVAKIEELADVDQEILREDERTGKLREDLIIQQQNLIEADGMLKFSLYLKKREVEQVNANLIEARYSKLQDLEKEKDCLKI</sequence>
<name>A0A9Q1H081_9CARY</name>
<organism evidence="1 2">
    <name type="scientific">Carnegiea gigantea</name>
    <dbReference type="NCBI Taxonomy" id="171969"/>
    <lineage>
        <taxon>Eukaryota</taxon>
        <taxon>Viridiplantae</taxon>
        <taxon>Streptophyta</taxon>
        <taxon>Embryophyta</taxon>
        <taxon>Tracheophyta</taxon>
        <taxon>Spermatophyta</taxon>
        <taxon>Magnoliopsida</taxon>
        <taxon>eudicotyledons</taxon>
        <taxon>Gunneridae</taxon>
        <taxon>Pentapetalae</taxon>
        <taxon>Caryophyllales</taxon>
        <taxon>Cactineae</taxon>
        <taxon>Cactaceae</taxon>
        <taxon>Cactoideae</taxon>
        <taxon>Echinocereeae</taxon>
        <taxon>Carnegiea</taxon>
    </lineage>
</organism>
<keyword evidence="2" id="KW-1185">Reference proteome</keyword>